<feature type="transmembrane region" description="Helical" evidence="5">
    <location>
        <begin position="46"/>
        <end position="67"/>
    </location>
</feature>
<dbReference type="PANTHER" id="PTHR43483:SF3">
    <property type="entry name" value="MEMBRANE TRANSPORTER PROTEIN HI_0806-RELATED"/>
    <property type="match status" value="1"/>
</dbReference>
<keyword evidence="4 5" id="KW-0472">Membrane</keyword>
<feature type="transmembrane region" description="Helical" evidence="5">
    <location>
        <begin position="6"/>
        <end position="25"/>
    </location>
</feature>
<feature type="transmembrane region" description="Helical" evidence="5">
    <location>
        <begin position="242"/>
        <end position="260"/>
    </location>
</feature>
<feature type="transmembrane region" description="Helical" evidence="5">
    <location>
        <begin position="107"/>
        <end position="128"/>
    </location>
</feature>
<dbReference type="InterPro" id="IPR002781">
    <property type="entry name" value="TM_pro_TauE-like"/>
</dbReference>
<protein>
    <recommendedName>
        <fullName evidence="5">Probable membrane transporter protein</fullName>
    </recommendedName>
</protein>
<accession>A0ABW9M7G7</accession>
<gene>
    <name evidence="7" type="ORF">ACCQ41_03225</name>
</gene>
<keyword evidence="8" id="KW-1185">Reference proteome</keyword>
<feature type="transmembrane region" description="Helical" evidence="5">
    <location>
        <begin position="266"/>
        <end position="285"/>
    </location>
</feature>
<reference evidence="7 8" key="1">
    <citation type="journal article" date="2025" name="Anaerobe">
        <title>Description of Anaerococcus kampingiae sp. nov., Anaerococcus groningensis sp. nov., Anaerococcus martiniensis sp. nov., and Anaerococcus cruorum sp. nov., isolated from human clinical specimens.</title>
        <authorList>
            <person name="Boiten K.E."/>
            <person name="Meijer J."/>
            <person name="van Wezel E.M."/>
            <person name="Veloo A.C.M."/>
        </authorList>
    </citation>
    <scope>NUCLEOTIDE SEQUENCE [LARGE SCALE GENOMIC DNA]</scope>
    <source>
        <strain evidence="7 8">ENR0831</strain>
    </source>
</reference>
<organism evidence="7 8">
    <name type="scientific">Anaerococcus martiniensis</name>
    <dbReference type="NCBI Taxonomy" id="3115615"/>
    <lineage>
        <taxon>Bacteria</taxon>
        <taxon>Bacillati</taxon>
        <taxon>Bacillota</taxon>
        <taxon>Tissierellia</taxon>
        <taxon>Tissierellales</taxon>
        <taxon>Peptoniphilaceae</taxon>
        <taxon>Anaerococcus</taxon>
    </lineage>
</organism>
<evidence type="ECO:0000256" key="5">
    <source>
        <dbReference type="RuleBase" id="RU363041"/>
    </source>
</evidence>
<comment type="similarity">
    <text evidence="5">Belongs to the 4-toluene sulfonate uptake permease (TSUP) (TC 2.A.102) family.</text>
</comment>
<evidence type="ECO:0000256" key="3">
    <source>
        <dbReference type="ARBA" id="ARBA00022989"/>
    </source>
</evidence>
<feature type="transmembrane region" description="Helical" evidence="5">
    <location>
        <begin position="212"/>
        <end position="230"/>
    </location>
</feature>
<keyword evidence="3 5" id="KW-1133">Transmembrane helix</keyword>
<dbReference type="Pfam" id="PF01925">
    <property type="entry name" value="TauE"/>
    <property type="match status" value="1"/>
</dbReference>
<sequence length="322" mass="34440">MILTVLKALFYIAFVGFAGALGLDVSRHKEDLKTTSGKDKAKLSGIGFITNFGDTLGIGSFGPIVALFNGLKVNISDRIIPGTLNVSCTLPVLFEAILFTSAVEMDALTLALMIASAVVGSYLGAGVISRMDERKIQRVMGIALFLAATIMLVTHPYFGLFEMQNDATGFRGIKLIVAIIGNFILGALMSAGVGLYAPCMAMVSLLGMNIKLAFPIMMGSCALLMPAGSVKFIKEGAYDRTAAVLINLFGLLGVAIAYWGVKNADINILTFVIIAVIYYTAYTMFKKSKAPRATETVTTTETTTTKRVDDEAVDSKEVYESK</sequence>
<dbReference type="Proteomes" id="UP001637996">
    <property type="component" value="Unassembled WGS sequence"/>
</dbReference>
<evidence type="ECO:0000256" key="1">
    <source>
        <dbReference type="ARBA" id="ARBA00004141"/>
    </source>
</evidence>
<evidence type="ECO:0000313" key="7">
    <source>
        <dbReference type="EMBL" id="MFO3665264.1"/>
    </source>
</evidence>
<comment type="caution">
    <text evidence="7">The sequence shown here is derived from an EMBL/GenBank/DDBJ whole genome shotgun (WGS) entry which is preliminary data.</text>
</comment>
<keyword evidence="2 5" id="KW-0812">Transmembrane</keyword>
<feature type="transmembrane region" description="Helical" evidence="5">
    <location>
        <begin position="140"/>
        <end position="161"/>
    </location>
</feature>
<feature type="transmembrane region" description="Helical" evidence="5">
    <location>
        <begin position="79"/>
        <end position="100"/>
    </location>
</feature>
<evidence type="ECO:0000256" key="6">
    <source>
        <dbReference type="SAM" id="MobiDB-lite"/>
    </source>
</evidence>
<feature type="region of interest" description="Disordered" evidence="6">
    <location>
        <begin position="295"/>
        <end position="322"/>
    </location>
</feature>
<dbReference type="EMBL" id="JBGMEI010000003">
    <property type="protein sequence ID" value="MFO3665264.1"/>
    <property type="molecule type" value="Genomic_DNA"/>
</dbReference>
<name>A0ABW9M7G7_9FIRM</name>
<proteinExistence type="inferred from homology"/>
<feature type="transmembrane region" description="Helical" evidence="5">
    <location>
        <begin position="173"/>
        <end position="197"/>
    </location>
</feature>
<evidence type="ECO:0000256" key="4">
    <source>
        <dbReference type="ARBA" id="ARBA00023136"/>
    </source>
</evidence>
<feature type="compositionally biased region" description="Basic and acidic residues" evidence="6">
    <location>
        <begin position="304"/>
        <end position="322"/>
    </location>
</feature>
<dbReference type="PANTHER" id="PTHR43483">
    <property type="entry name" value="MEMBRANE TRANSPORTER PROTEIN HI_0806-RELATED"/>
    <property type="match status" value="1"/>
</dbReference>
<keyword evidence="5" id="KW-1003">Cell membrane</keyword>
<evidence type="ECO:0000313" key="8">
    <source>
        <dbReference type="Proteomes" id="UP001637996"/>
    </source>
</evidence>
<evidence type="ECO:0000256" key="2">
    <source>
        <dbReference type="ARBA" id="ARBA00022692"/>
    </source>
</evidence>
<comment type="subcellular location">
    <subcellularLocation>
        <location evidence="5">Cell membrane</location>
        <topology evidence="5">Multi-pass membrane protein</topology>
    </subcellularLocation>
    <subcellularLocation>
        <location evidence="1">Membrane</location>
        <topology evidence="1">Multi-pass membrane protein</topology>
    </subcellularLocation>
</comment>
<dbReference type="RefSeq" id="WP_410030973.1">
    <property type="nucleotide sequence ID" value="NZ_JBGMEI010000003.1"/>
</dbReference>